<accession>A0A1M5AEG1</accession>
<dbReference type="InterPro" id="IPR050197">
    <property type="entry name" value="Aldolase_class_II_sugar_metab"/>
</dbReference>
<keyword evidence="1" id="KW-0479">Metal-binding</keyword>
<dbReference type="EMBL" id="FQVB01000014">
    <property type="protein sequence ID" value="SHF28534.1"/>
    <property type="molecule type" value="Genomic_DNA"/>
</dbReference>
<dbReference type="Pfam" id="PF00596">
    <property type="entry name" value="Aldolase_II"/>
    <property type="match status" value="1"/>
</dbReference>
<feature type="domain" description="Class II aldolase/adducin N-terminal" evidence="3">
    <location>
        <begin position="15"/>
        <end position="191"/>
    </location>
</feature>
<protein>
    <submittedName>
        <fullName evidence="4">L-fuculose-phosphate aldolase</fullName>
    </submittedName>
</protein>
<dbReference type="Gene3D" id="3.40.225.10">
    <property type="entry name" value="Class II aldolase/adducin N-terminal domain"/>
    <property type="match status" value="1"/>
</dbReference>
<dbReference type="GO" id="GO:0005829">
    <property type="term" value="C:cytosol"/>
    <property type="evidence" value="ECO:0007669"/>
    <property type="project" value="TreeGrafter"/>
</dbReference>
<dbReference type="AlphaFoldDB" id="A0A1M5AEG1"/>
<keyword evidence="5" id="KW-1185">Reference proteome</keyword>
<proteinExistence type="predicted"/>
<dbReference type="GO" id="GO:0016832">
    <property type="term" value="F:aldehyde-lyase activity"/>
    <property type="evidence" value="ECO:0007669"/>
    <property type="project" value="TreeGrafter"/>
</dbReference>
<organism evidence="4 5">
    <name type="scientific">Desulfacinum infernum DSM 9756</name>
    <dbReference type="NCBI Taxonomy" id="1121391"/>
    <lineage>
        <taxon>Bacteria</taxon>
        <taxon>Pseudomonadati</taxon>
        <taxon>Thermodesulfobacteriota</taxon>
        <taxon>Syntrophobacteria</taxon>
        <taxon>Syntrophobacterales</taxon>
        <taxon>Syntrophobacteraceae</taxon>
        <taxon>Desulfacinum</taxon>
    </lineage>
</organism>
<dbReference type="RefSeq" id="WP_073038549.1">
    <property type="nucleotide sequence ID" value="NZ_FQVB01000014.1"/>
</dbReference>
<dbReference type="Proteomes" id="UP000184076">
    <property type="component" value="Unassembled WGS sequence"/>
</dbReference>
<dbReference type="InterPro" id="IPR001303">
    <property type="entry name" value="Aldolase_II/adducin_N"/>
</dbReference>
<dbReference type="GO" id="GO:0046872">
    <property type="term" value="F:metal ion binding"/>
    <property type="evidence" value="ECO:0007669"/>
    <property type="project" value="UniProtKB-KW"/>
</dbReference>
<evidence type="ECO:0000256" key="2">
    <source>
        <dbReference type="ARBA" id="ARBA00023239"/>
    </source>
</evidence>
<name>A0A1M5AEG1_9BACT</name>
<reference evidence="5" key="1">
    <citation type="submission" date="2016-11" db="EMBL/GenBank/DDBJ databases">
        <authorList>
            <person name="Varghese N."/>
            <person name="Submissions S."/>
        </authorList>
    </citation>
    <scope>NUCLEOTIDE SEQUENCE [LARGE SCALE GENOMIC DNA]</scope>
    <source>
        <strain evidence="5">DSM 9756</strain>
    </source>
</reference>
<evidence type="ECO:0000256" key="1">
    <source>
        <dbReference type="ARBA" id="ARBA00022723"/>
    </source>
</evidence>
<dbReference type="InterPro" id="IPR036409">
    <property type="entry name" value="Aldolase_II/adducin_N_sf"/>
</dbReference>
<dbReference type="GO" id="GO:0019323">
    <property type="term" value="P:pentose catabolic process"/>
    <property type="evidence" value="ECO:0007669"/>
    <property type="project" value="TreeGrafter"/>
</dbReference>
<evidence type="ECO:0000313" key="4">
    <source>
        <dbReference type="EMBL" id="SHF28534.1"/>
    </source>
</evidence>
<keyword evidence="2" id="KW-0456">Lyase</keyword>
<dbReference type="STRING" id="1121391.SAMN02745206_01682"/>
<evidence type="ECO:0000313" key="5">
    <source>
        <dbReference type="Proteomes" id="UP000184076"/>
    </source>
</evidence>
<dbReference type="SUPFAM" id="SSF53639">
    <property type="entry name" value="AraD/HMP-PK domain-like"/>
    <property type="match status" value="1"/>
</dbReference>
<gene>
    <name evidence="4" type="ORF">SAMN02745206_01682</name>
</gene>
<dbReference type="SMART" id="SM01007">
    <property type="entry name" value="Aldolase_II"/>
    <property type="match status" value="1"/>
</dbReference>
<evidence type="ECO:0000259" key="3">
    <source>
        <dbReference type="SMART" id="SM01007"/>
    </source>
</evidence>
<dbReference type="PANTHER" id="PTHR22789:SF0">
    <property type="entry name" value="3-OXO-TETRONATE 4-PHOSPHATE DECARBOXYLASE-RELATED"/>
    <property type="match status" value="1"/>
</dbReference>
<sequence length="223" mass="24684">MRKRWEGGPDGPMRREMIRICRQLAREGLVAASDGNVSCRLDNDRFLITPSGRPKGDVEAEELLVVDRHGEVRDGAGKPSSEIRMHLLVYERRPDVHAVVHAHPPLLTALTLAGIPFPADVFPEVWISVGPVPTAPYATPSTEEVPRAIAPFVDRHQAVLLERHGSLTVGENLRQAFYRLEKLEHAARCLLAARLFGGRLPEPLDPARLGELEAIFGSPLPRE</sequence>
<dbReference type="PANTHER" id="PTHR22789">
    <property type="entry name" value="FUCULOSE PHOSPHATE ALDOLASE"/>
    <property type="match status" value="1"/>
</dbReference>